<evidence type="ECO:0000256" key="1">
    <source>
        <dbReference type="ARBA" id="ARBA00022475"/>
    </source>
</evidence>
<feature type="transmembrane region" description="Helical" evidence="5">
    <location>
        <begin position="149"/>
        <end position="170"/>
    </location>
</feature>
<dbReference type="Pfam" id="PF04279">
    <property type="entry name" value="IspA"/>
    <property type="match status" value="1"/>
</dbReference>
<feature type="transmembrane region" description="Helical" evidence="5">
    <location>
        <begin position="55"/>
        <end position="77"/>
    </location>
</feature>
<accession>A0A0U2XPZ3</accession>
<keyword evidence="4 5" id="KW-0472">Membrane</keyword>
<evidence type="ECO:0000256" key="2">
    <source>
        <dbReference type="ARBA" id="ARBA00022692"/>
    </source>
</evidence>
<reference evidence="6" key="1">
    <citation type="journal article" date="2016" name="ISME J.">
        <title>Functional metagenomic screen reveals new and diverse microbial rhodopsins.</title>
        <authorList>
            <person name="Pushkarev A."/>
            <person name="Beja O."/>
        </authorList>
    </citation>
    <scope>NUCLEOTIDE SEQUENCE</scope>
</reference>
<feature type="transmembrane region" description="Helical" evidence="5">
    <location>
        <begin position="83"/>
        <end position="102"/>
    </location>
</feature>
<dbReference type="AlphaFoldDB" id="A0A0U2XPZ3"/>
<dbReference type="HAMAP" id="MF_00189">
    <property type="entry name" value="YciB"/>
    <property type="match status" value="1"/>
</dbReference>
<evidence type="ECO:0000256" key="3">
    <source>
        <dbReference type="ARBA" id="ARBA00022989"/>
    </source>
</evidence>
<evidence type="ECO:0000313" key="6">
    <source>
        <dbReference type="EMBL" id="ALS56268.1"/>
    </source>
</evidence>
<proteinExistence type="inferred from homology"/>
<feature type="transmembrane region" description="Helical" evidence="5">
    <location>
        <begin position="20"/>
        <end position="43"/>
    </location>
</feature>
<keyword evidence="1" id="KW-1003">Cell membrane</keyword>
<keyword evidence="2 5" id="KW-0812">Transmembrane</keyword>
<dbReference type="PANTHER" id="PTHR36917">
    <property type="entry name" value="INTRACELLULAR SEPTATION PROTEIN A-RELATED"/>
    <property type="match status" value="1"/>
</dbReference>
<dbReference type="GO" id="GO:0005886">
    <property type="term" value="C:plasma membrane"/>
    <property type="evidence" value="ECO:0007669"/>
    <property type="project" value="TreeGrafter"/>
</dbReference>
<organism evidence="6">
    <name type="scientific">uncultured bacterium EIL4H10</name>
    <dbReference type="NCBI Taxonomy" id="1768203"/>
    <lineage>
        <taxon>Bacteria</taxon>
        <taxon>environmental samples</taxon>
    </lineage>
</organism>
<dbReference type="PANTHER" id="PTHR36917:SF1">
    <property type="entry name" value="INNER MEMBRANE-SPANNING PROTEIN YCIB"/>
    <property type="match status" value="1"/>
</dbReference>
<keyword evidence="3 5" id="KW-1133">Transmembrane helix</keyword>
<sequence length="184" mass="20614">MRLGAFFFEIMPLAGFFIGFHYYGLFVAAVISVGLAGIVLGLAWWRTHDIAPFPLFSLLLSVGFTAAAVLFEAAIFIKIQPTIFNGLFAAVLLGGLLMKRAMMQVFFAKQFFLTDETWHQLSARWGWFFLCLAVANELVWRHASDADWVAYKTFVAAPASVLFMFAQLPLTLRGRLHADKTDHA</sequence>
<evidence type="ECO:0000256" key="4">
    <source>
        <dbReference type="ARBA" id="ARBA00023136"/>
    </source>
</evidence>
<dbReference type="EMBL" id="KT201092">
    <property type="protein sequence ID" value="ALS56268.1"/>
    <property type="molecule type" value="Genomic_DNA"/>
</dbReference>
<protein>
    <submittedName>
        <fullName evidence="6">Putative intracellular septation protein A</fullName>
    </submittedName>
</protein>
<dbReference type="InterPro" id="IPR006008">
    <property type="entry name" value="YciB"/>
</dbReference>
<name>A0A0U2XPZ3_9BACT</name>
<evidence type="ECO:0000256" key="5">
    <source>
        <dbReference type="SAM" id="Phobius"/>
    </source>
</evidence>